<proteinExistence type="predicted"/>
<gene>
    <name evidence="3" type="ORF">NX720_00775</name>
</gene>
<sequence length="95" mass="10760">MKMKKLAAFALLLPLSAINLAAFAGDEKLPDDKDKEEGQWQTHLEWTLAQNDSETKDQAEDEQPKPPEFTLSENDTTEQPEEDSTEDKPTEKKRG</sequence>
<accession>A0ABY6GV87</accession>
<keyword evidence="2" id="KW-0732">Signal</keyword>
<reference evidence="3" key="1">
    <citation type="submission" date="2022-10" db="EMBL/GenBank/DDBJ databases">
        <title>Completed Genome Sequence of two octocoral isolated bacterium, Endozoicomonas euniceicola EF212T and Endozoicomonas gorgoniicola PS125T.</title>
        <authorList>
            <person name="Chiou Y.-J."/>
            <person name="Chen Y.-H."/>
        </authorList>
    </citation>
    <scope>NUCLEOTIDE SEQUENCE</scope>
    <source>
        <strain evidence="3">EF212</strain>
    </source>
</reference>
<evidence type="ECO:0000256" key="1">
    <source>
        <dbReference type="SAM" id="MobiDB-lite"/>
    </source>
</evidence>
<feature type="compositionally biased region" description="Basic and acidic residues" evidence="1">
    <location>
        <begin position="86"/>
        <end position="95"/>
    </location>
</feature>
<keyword evidence="4" id="KW-1185">Reference proteome</keyword>
<evidence type="ECO:0000256" key="2">
    <source>
        <dbReference type="SAM" id="SignalP"/>
    </source>
</evidence>
<feature type="signal peptide" evidence="2">
    <location>
        <begin position="1"/>
        <end position="24"/>
    </location>
</feature>
<feature type="compositionally biased region" description="Basic and acidic residues" evidence="1">
    <location>
        <begin position="53"/>
        <end position="65"/>
    </location>
</feature>
<dbReference type="Proteomes" id="UP001163255">
    <property type="component" value="Chromosome"/>
</dbReference>
<evidence type="ECO:0008006" key="5">
    <source>
        <dbReference type="Google" id="ProtNLM"/>
    </source>
</evidence>
<evidence type="ECO:0000313" key="3">
    <source>
        <dbReference type="EMBL" id="UYM16502.1"/>
    </source>
</evidence>
<feature type="region of interest" description="Disordered" evidence="1">
    <location>
        <begin position="48"/>
        <end position="95"/>
    </location>
</feature>
<name>A0ABY6GV87_9GAMM</name>
<protein>
    <recommendedName>
        <fullName evidence="5">Secreted protein</fullName>
    </recommendedName>
</protein>
<dbReference type="EMBL" id="CP103300">
    <property type="protein sequence ID" value="UYM16502.1"/>
    <property type="molecule type" value="Genomic_DNA"/>
</dbReference>
<dbReference type="RefSeq" id="WP_262598796.1">
    <property type="nucleotide sequence ID" value="NZ_CP103300.1"/>
</dbReference>
<evidence type="ECO:0000313" key="4">
    <source>
        <dbReference type="Proteomes" id="UP001163255"/>
    </source>
</evidence>
<feature type="chain" id="PRO_5045583269" description="Secreted protein" evidence="2">
    <location>
        <begin position="25"/>
        <end position="95"/>
    </location>
</feature>
<feature type="compositionally biased region" description="Acidic residues" evidence="1">
    <location>
        <begin position="75"/>
        <end position="85"/>
    </location>
</feature>
<organism evidence="3 4">
    <name type="scientific">Endozoicomonas euniceicola</name>
    <dbReference type="NCBI Taxonomy" id="1234143"/>
    <lineage>
        <taxon>Bacteria</taxon>
        <taxon>Pseudomonadati</taxon>
        <taxon>Pseudomonadota</taxon>
        <taxon>Gammaproteobacteria</taxon>
        <taxon>Oceanospirillales</taxon>
        <taxon>Endozoicomonadaceae</taxon>
        <taxon>Endozoicomonas</taxon>
    </lineage>
</organism>